<dbReference type="PANTHER" id="PTHR37534">
    <property type="entry name" value="TRANSCRIPTIONAL ACTIVATOR PROTEIN UGA3"/>
    <property type="match status" value="1"/>
</dbReference>
<evidence type="ECO:0000313" key="3">
    <source>
        <dbReference type="EMBL" id="KAJ5580395.1"/>
    </source>
</evidence>
<dbReference type="AlphaFoldDB" id="A0AAD6DFX7"/>
<feature type="compositionally biased region" description="Basic and acidic residues" evidence="2">
    <location>
        <begin position="61"/>
        <end position="72"/>
    </location>
</feature>
<evidence type="ECO:0000256" key="2">
    <source>
        <dbReference type="SAM" id="MobiDB-lite"/>
    </source>
</evidence>
<organism evidence="3 4">
    <name type="scientific">Penicillium hetheringtonii</name>
    <dbReference type="NCBI Taxonomy" id="911720"/>
    <lineage>
        <taxon>Eukaryota</taxon>
        <taxon>Fungi</taxon>
        <taxon>Dikarya</taxon>
        <taxon>Ascomycota</taxon>
        <taxon>Pezizomycotina</taxon>
        <taxon>Eurotiomycetes</taxon>
        <taxon>Eurotiomycetidae</taxon>
        <taxon>Eurotiales</taxon>
        <taxon>Aspergillaceae</taxon>
        <taxon>Penicillium</taxon>
    </lineage>
</organism>
<evidence type="ECO:0000313" key="4">
    <source>
        <dbReference type="Proteomes" id="UP001216150"/>
    </source>
</evidence>
<comment type="caution">
    <text evidence="3">The sequence shown here is derived from an EMBL/GenBank/DDBJ whole genome shotgun (WGS) entry which is preliminary data.</text>
</comment>
<dbReference type="GO" id="GO:0005634">
    <property type="term" value="C:nucleus"/>
    <property type="evidence" value="ECO:0007669"/>
    <property type="project" value="TreeGrafter"/>
</dbReference>
<protein>
    <submittedName>
        <fullName evidence="3">Uncharacterized protein</fullName>
    </submittedName>
</protein>
<accession>A0AAD6DFX7</accession>
<dbReference type="GO" id="GO:0045944">
    <property type="term" value="P:positive regulation of transcription by RNA polymerase II"/>
    <property type="evidence" value="ECO:0007669"/>
    <property type="project" value="TreeGrafter"/>
</dbReference>
<dbReference type="EMBL" id="JAQJAC010000006">
    <property type="protein sequence ID" value="KAJ5580395.1"/>
    <property type="molecule type" value="Genomic_DNA"/>
</dbReference>
<dbReference type="GO" id="GO:0000976">
    <property type="term" value="F:transcription cis-regulatory region binding"/>
    <property type="evidence" value="ECO:0007669"/>
    <property type="project" value="TreeGrafter"/>
</dbReference>
<feature type="region of interest" description="Disordered" evidence="2">
    <location>
        <begin position="60"/>
        <end position="135"/>
    </location>
</feature>
<feature type="compositionally biased region" description="Polar residues" evidence="2">
    <location>
        <begin position="114"/>
        <end position="131"/>
    </location>
</feature>
<sequence>MPQSSRQPRRLTRCRTGCMRCRIRRRKSSNVEWNLNSRILYGEWLGYGKVQLTKEQFINEEPQKEDERELSKEGSLSPQEGFQQPSHERERLPSEQLNTPRQPLNVELPGWGAQDSSSRGLSQTQAPTSSFSDKDESAVAGLLALGTSTNETIAPSMGFSEFAISSPNKDRSMNQVTTPARYNDLSMPFSPGQIPTASPLNMAISSTQTLELLRHYRYEVAPWVSAQQICLLMTANESLTHSKQLDICDLGQLFGIQGLQLAMVSQPAWFSVLALSEVSMNVLRSLSPLVITDKTPGAPATPEAQLDITTLAFLRAMDESKNCIMNFRAAWTQRAYDRELLRAFEPNIGHRNLESAIYWLFVRLDLAASLATDTDIQVPLLPTLPFLTSRELRIEDPFEDVFCFAHRPLWLCARAMQFIHNEEISPQTSPLHLWMQLMEELERWYQERPQGFQPMMEISIDGRSIETKQGFPVVLFAHGSGGIQQPAISYSNAAVAA</sequence>
<reference evidence="3 4" key="1">
    <citation type="journal article" date="2023" name="IMA Fungus">
        <title>Comparative genomic study of the Penicillium genus elucidates a diverse pangenome and 15 lateral gene transfer events.</title>
        <authorList>
            <person name="Petersen C."/>
            <person name="Sorensen T."/>
            <person name="Nielsen M.R."/>
            <person name="Sondergaard T.E."/>
            <person name="Sorensen J.L."/>
            <person name="Fitzpatrick D.A."/>
            <person name="Frisvad J.C."/>
            <person name="Nielsen K.L."/>
        </authorList>
    </citation>
    <scope>NUCLEOTIDE SEQUENCE [LARGE SCALE GENOMIC DNA]</scope>
    <source>
        <strain evidence="3 4">IBT 29057</strain>
    </source>
</reference>
<dbReference type="Proteomes" id="UP001216150">
    <property type="component" value="Unassembled WGS sequence"/>
</dbReference>
<keyword evidence="4" id="KW-1185">Reference proteome</keyword>
<dbReference type="PANTHER" id="PTHR37534:SF24">
    <property type="entry name" value="MISCELLANEOUS ZN(II)2CYS6 TRANSCRIPTION FACTOR (EUROFUNG)-RELATED"/>
    <property type="match status" value="1"/>
</dbReference>
<keyword evidence="1" id="KW-0539">Nucleus</keyword>
<proteinExistence type="predicted"/>
<dbReference type="GO" id="GO:0003700">
    <property type="term" value="F:DNA-binding transcription factor activity"/>
    <property type="evidence" value="ECO:0007669"/>
    <property type="project" value="TreeGrafter"/>
</dbReference>
<name>A0AAD6DFX7_9EURO</name>
<gene>
    <name evidence="3" type="ORF">N7450_006696</name>
</gene>
<evidence type="ECO:0000256" key="1">
    <source>
        <dbReference type="ARBA" id="ARBA00023242"/>
    </source>
</evidence>
<feature type="compositionally biased region" description="Polar residues" evidence="2">
    <location>
        <begin position="74"/>
        <end position="85"/>
    </location>
</feature>